<dbReference type="InterPro" id="IPR052908">
    <property type="entry name" value="AP-4-A_phosphorylase"/>
</dbReference>
<evidence type="ECO:0000256" key="3">
    <source>
        <dbReference type="PIRSR" id="PIRSR601310-1"/>
    </source>
</evidence>
<keyword evidence="2" id="KW-0378">Hydrolase</keyword>
<dbReference type="PROSITE" id="PS51084">
    <property type="entry name" value="HIT_2"/>
    <property type="match status" value="1"/>
</dbReference>
<evidence type="ECO:0000256" key="5">
    <source>
        <dbReference type="PIRSR" id="PIRSR639383-2"/>
    </source>
</evidence>
<dbReference type="GO" id="GO:0016787">
    <property type="term" value="F:hydrolase activity"/>
    <property type="evidence" value="ECO:0007669"/>
    <property type="project" value="UniProtKB-KW"/>
</dbReference>
<keyword evidence="1" id="KW-0547">Nucleotide-binding</keyword>
<keyword evidence="9" id="KW-1185">Reference proteome</keyword>
<dbReference type="Gene3D" id="3.30.428.10">
    <property type="entry name" value="HIT-like"/>
    <property type="match status" value="1"/>
</dbReference>
<accession>A0A2N7TQE7</accession>
<feature type="binding site" evidence="5">
    <location>
        <position position="102"/>
    </location>
    <ligand>
        <name>substrate</name>
    </ligand>
</feature>
<dbReference type="CDD" id="cd01275">
    <property type="entry name" value="FHIT"/>
    <property type="match status" value="1"/>
</dbReference>
<name>A0A2N7TQE7_9GAMM</name>
<organism evidence="8 9">
    <name type="scientific">Halomonas heilongjiangensis</name>
    <dbReference type="NCBI Taxonomy" id="1387883"/>
    <lineage>
        <taxon>Bacteria</taxon>
        <taxon>Pseudomonadati</taxon>
        <taxon>Pseudomonadota</taxon>
        <taxon>Gammaproteobacteria</taxon>
        <taxon>Oceanospirillales</taxon>
        <taxon>Halomonadaceae</taxon>
        <taxon>Halomonas</taxon>
    </lineage>
</organism>
<gene>
    <name evidence="8" type="ORF">C1H66_06590</name>
</gene>
<feature type="binding site" evidence="5">
    <location>
        <begin position="93"/>
        <end position="96"/>
    </location>
    <ligand>
        <name>substrate</name>
    </ligand>
</feature>
<proteinExistence type="predicted"/>
<feature type="active site" description="Tele-AMP-histidine intermediate" evidence="3">
    <location>
        <position position="100"/>
    </location>
</feature>
<evidence type="ECO:0000256" key="6">
    <source>
        <dbReference type="PROSITE-ProRule" id="PRU00464"/>
    </source>
</evidence>
<dbReference type="PANTHER" id="PTHR42997">
    <property type="entry name" value="HIT FAMILY HYDROLASE"/>
    <property type="match status" value="1"/>
</dbReference>
<dbReference type="OrthoDB" id="9784774at2"/>
<evidence type="ECO:0000256" key="2">
    <source>
        <dbReference type="ARBA" id="ARBA00022801"/>
    </source>
</evidence>
<dbReference type="SUPFAM" id="SSF54197">
    <property type="entry name" value="HIT-like"/>
    <property type="match status" value="1"/>
</dbReference>
<protein>
    <submittedName>
        <fullName evidence="8">HIT family protein</fullName>
    </submittedName>
</protein>
<dbReference type="InterPro" id="IPR039383">
    <property type="entry name" value="FHIT"/>
</dbReference>
<evidence type="ECO:0000256" key="4">
    <source>
        <dbReference type="PIRSR" id="PIRSR601310-3"/>
    </source>
</evidence>
<dbReference type="PANTHER" id="PTHR42997:SF1">
    <property type="entry name" value="AP-4-A PHOSPHORYLASE"/>
    <property type="match status" value="1"/>
</dbReference>
<evidence type="ECO:0000313" key="9">
    <source>
        <dbReference type="Proteomes" id="UP000235346"/>
    </source>
</evidence>
<dbReference type="AlphaFoldDB" id="A0A2N7TQE7"/>
<evidence type="ECO:0000256" key="1">
    <source>
        <dbReference type="ARBA" id="ARBA00022741"/>
    </source>
</evidence>
<dbReference type="InterPro" id="IPR036265">
    <property type="entry name" value="HIT-like_sf"/>
</dbReference>
<dbReference type="GO" id="GO:0000166">
    <property type="term" value="F:nucleotide binding"/>
    <property type="evidence" value="ECO:0007669"/>
    <property type="project" value="UniProtKB-KW"/>
</dbReference>
<dbReference type="PROSITE" id="PS00892">
    <property type="entry name" value="HIT_1"/>
    <property type="match status" value="1"/>
</dbReference>
<reference evidence="8 9" key="1">
    <citation type="submission" date="2018-01" db="EMBL/GenBank/DDBJ databases">
        <title>Halomonas endophytica sp. nov., isolated from storage liquid in the stems of Populus euphratica.</title>
        <authorList>
            <person name="Chen C."/>
        </authorList>
    </citation>
    <scope>NUCLEOTIDE SEQUENCE [LARGE SCALE GENOMIC DNA]</scope>
    <source>
        <strain evidence="8 9">DSM 26881</strain>
    </source>
</reference>
<feature type="short sequence motif" description="Histidine triad motif" evidence="4 6">
    <location>
        <begin position="98"/>
        <end position="102"/>
    </location>
</feature>
<dbReference type="RefSeq" id="WP_102627107.1">
    <property type="nucleotide sequence ID" value="NZ_PDOH01000018.1"/>
</dbReference>
<evidence type="ECO:0000313" key="8">
    <source>
        <dbReference type="EMBL" id="PMR70413.1"/>
    </source>
</evidence>
<dbReference type="Proteomes" id="UP000235346">
    <property type="component" value="Unassembled WGS sequence"/>
</dbReference>
<dbReference type="InterPro" id="IPR019808">
    <property type="entry name" value="Histidine_triad_CS"/>
</dbReference>
<sequence length="130" mass="14529">MECDASTECPFCHPERARVIARHSHFFVFEDGFPVSPGHTLVIPNRHVATIAELSTDEQAALFPAVLDAQRRLDESHRPDGYNIGINQGAAGGQTVPHLHVHVIPRYHGDQPDPRGGVRWIFPDKADYWS</sequence>
<dbReference type="InterPro" id="IPR001310">
    <property type="entry name" value="Histidine_triad_HIT"/>
</dbReference>
<dbReference type="InterPro" id="IPR011146">
    <property type="entry name" value="HIT-like"/>
</dbReference>
<evidence type="ECO:0000259" key="7">
    <source>
        <dbReference type="PROSITE" id="PS51084"/>
    </source>
</evidence>
<feature type="domain" description="HIT" evidence="7">
    <location>
        <begin position="7"/>
        <end position="113"/>
    </location>
</feature>
<dbReference type="PRINTS" id="PR00332">
    <property type="entry name" value="HISTRIAD"/>
</dbReference>
<comment type="caution">
    <text evidence="8">The sequence shown here is derived from an EMBL/GenBank/DDBJ whole genome shotgun (WGS) entry which is preliminary data.</text>
</comment>
<dbReference type="EMBL" id="PNRE01000031">
    <property type="protein sequence ID" value="PMR70413.1"/>
    <property type="molecule type" value="Genomic_DNA"/>
</dbReference>
<dbReference type="Pfam" id="PF01230">
    <property type="entry name" value="HIT"/>
    <property type="match status" value="1"/>
</dbReference>